<keyword evidence="4" id="KW-1015">Disulfide bond</keyword>
<comment type="similarity">
    <text evidence="1">Belongs to the 11S seed storage protein (globulins) family.</text>
</comment>
<dbReference type="PANTHER" id="PTHR31189:SF45">
    <property type="entry name" value="OS09G0552500 PROTEIN"/>
    <property type="match status" value="1"/>
</dbReference>
<dbReference type="AlphaFoldDB" id="A0AAN8UH83"/>
<dbReference type="Gene3D" id="2.60.120.10">
    <property type="entry name" value="Jelly Rolls"/>
    <property type="match status" value="2"/>
</dbReference>
<feature type="domain" description="Cupin type-1" evidence="5">
    <location>
        <begin position="3"/>
        <end position="160"/>
    </location>
</feature>
<evidence type="ECO:0000259" key="5">
    <source>
        <dbReference type="SMART" id="SM00835"/>
    </source>
</evidence>
<gene>
    <name evidence="6" type="ORF">RDI58_003111</name>
</gene>
<dbReference type="InterPro" id="IPR011051">
    <property type="entry name" value="RmlC_Cupin_sf"/>
</dbReference>
<dbReference type="PANTHER" id="PTHR31189">
    <property type="entry name" value="OS03G0336100 PROTEIN-RELATED"/>
    <property type="match status" value="1"/>
</dbReference>
<comment type="caution">
    <text evidence="6">The sequence shown here is derived from an EMBL/GenBank/DDBJ whole genome shotgun (WGS) entry which is preliminary data.</text>
</comment>
<evidence type="ECO:0000313" key="6">
    <source>
        <dbReference type="EMBL" id="KAK6805326.1"/>
    </source>
</evidence>
<dbReference type="Pfam" id="PF00190">
    <property type="entry name" value="Cupin_1"/>
    <property type="match status" value="2"/>
</dbReference>
<reference evidence="6 7" key="1">
    <citation type="submission" date="2024-02" db="EMBL/GenBank/DDBJ databases">
        <title>de novo genome assembly of Solanum bulbocastanum strain 11H21.</title>
        <authorList>
            <person name="Hosaka A.J."/>
        </authorList>
    </citation>
    <scope>NUCLEOTIDE SEQUENCE [LARGE SCALE GENOMIC DNA]</scope>
    <source>
        <tissue evidence="6">Young leaves</tissue>
    </source>
</reference>
<keyword evidence="3" id="KW-0708">Seed storage protein</keyword>
<protein>
    <recommendedName>
        <fullName evidence="5">Cupin type-1 domain-containing protein</fullName>
    </recommendedName>
</protein>
<evidence type="ECO:0000256" key="2">
    <source>
        <dbReference type="ARBA" id="ARBA00022761"/>
    </source>
</evidence>
<dbReference type="EMBL" id="JBANQN010000001">
    <property type="protein sequence ID" value="KAK6805326.1"/>
    <property type="molecule type" value="Genomic_DNA"/>
</dbReference>
<evidence type="ECO:0000256" key="1">
    <source>
        <dbReference type="ARBA" id="ARBA00007178"/>
    </source>
</evidence>
<dbReference type="InterPro" id="IPR006044">
    <property type="entry name" value="11S_seedstore_pln"/>
</dbReference>
<evidence type="ECO:0000256" key="3">
    <source>
        <dbReference type="ARBA" id="ARBA00023129"/>
    </source>
</evidence>
<name>A0AAN8UH83_SOLBU</name>
<feature type="domain" description="Cupin type-1" evidence="5">
    <location>
        <begin position="194"/>
        <end position="344"/>
    </location>
</feature>
<organism evidence="6 7">
    <name type="scientific">Solanum bulbocastanum</name>
    <name type="common">Wild potato</name>
    <dbReference type="NCBI Taxonomy" id="147425"/>
    <lineage>
        <taxon>Eukaryota</taxon>
        <taxon>Viridiplantae</taxon>
        <taxon>Streptophyta</taxon>
        <taxon>Embryophyta</taxon>
        <taxon>Tracheophyta</taxon>
        <taxon>Spermatophyta</taxon>
        <taxon>Magnoliopsida</taxon>
        <taxon>eudicotyledons</taxon>
        <taxon>Gunneridae</taxon>
        <taxon>Pentapetalae</taxon>
        <taxon>asterids</taxon>
        <taxon>lamiids</taxon>
        <taxon>Solanales</taxon>
        <taxon>Solanaceae</taxon>
        <taxon>Solanoideae</taxon>
        <taxon>Solaneae</taxon>
        <taxon>Solanum</taxon>
    </lineage>
</organism>
<proteinExistence type="inferred from homology"/>
<evidence type="ECO:0000256" key="4">
    <source>
        <dbReference type="ARBA" id="ARBA00023157"/>
    </source>
</evidence>
<dbReference type="GO" id="GO:0045735">
    <property type="term" value="F:nutrient reservoir activity"/>
    <property type="evidence" value="ECO:0007669"/>
    <property type="project" value="UniProtKB-KW"/>
</dbReference>
<dbReference type="SUPFAM" id="SSF51182">
    <property type="entry name" value="RmlC-like cupins"/>
    <property type="match status" value="1"/>
</dbReference>
<dbReference type="InterPro" id="IPR050253">
    <property type="entry name" value="Seed_Storage-Functional"/>
</dbReference>
<dbReference type="CDD" id="cd02242">
    <property type="entry name" value="cupin_11S_legumin_N"/>
    <property type="match status" value="1"/>
</dbReference>
<keyword evidence="7" id="KW-1185">Reference proteome</keyword>
<keyword evidence="2" id="KW-0758">Storage protein</keyword>
<dbReference type="SMART" id="SM00835">
    <property type="entry name" value="Cupin_1"/>
    <property type="match status" value="2"/>
</dbReference>
<dbReference type="InterPro" id="IPR006045">
    <property type="entry name" value="Cupin_1"/>
</dbReference>
<accession>A0AAN8UH83</accession>
<dbReference type="PRINTS" id="PR00439">
    <property type="entry name" value="11SGLOBULIN"/>
</dbReference>
<dbReference type="Proteomes" id="UP001371456">
    <property type="component" value="Unassembled WGS sequence"/>
</dbReference>
<dbReference type="InterPro" id="IPR014710">
    <property type="entry name" value="RmlC-like_jellyroll"/>
</dbReference>
<sequence length="362" mass="38954">MDLILSSKKADKTIVEVEGVGGYYTWSSSQFPVLSQKKIAAGLLVLQHRGFALPHYADSSKIAYVCEGECLAGLTSPEDSKEEVVKIQKGDTLPVTVGTVSWWYNGGDTKLSIIFLGESSEDYTPGEYCYFFLTSAAGMLNGFSNELIAKCFHMNKTESEKLMKDQSSLNLLFKINEGIQMPNSSNSAKRKLVYNLDGAKPCVEVKNGGRLSSVSGKNIALLGEVGLSANRVVLEGGAVLGPIFTADSSIHLSYITKGSGRVVIVGLFGKVVLDTKVEEGDLFFVPKFFPFVVEADEGGIEFFSLKTSSKQTYGELSSGKKSIWEAASPSILEASLNMTPDLTKSFKSKIAKGAVIAPPSTI</sequence>
<evidence type="ECO:0000313" key="7">
    <source>
        <dbReference type="Proteomes" id="UP001371456"/>
    </source>
</evidence>